<keyword evidence="12" id="KW-1185">Reference proteome</keyword>
<comment type="caution">
    <text evidence="7">Lacks conserved residue(s) required for the propagation of feature annotation.</text>
</comment>
<sequence length="892" mass="99931">MICAISPSQSCKNETLSTLRFAQRAKAIKNKATINEIRQDDVNVLREQIRQLKDELLRMKSNGSSVESKGSYSTGWNARRSLSLLRMSLNCPTVVPVTKDDGDVEMEIDENDVERSHIHANPKSSSHEEPPVQSGSYKEEDKSIYYNKTISGIGHSIHRSQSDNGSNDGSSDSVKCRDLEEVVLSQACSKNDAEICSSMDHNINKSLDNGPVVHVTNDNILLMPNSNKVTDGKSLEEKVYVSHGSTLGTNSAEMSNADPSNNASGCVSSITSQVCLDNMPCQTSPELNLPTLSVSPIAESQGEKGLRTSSAMPSSQNNKLTNSDLLALSLSFAENSNSNPSKAPRIQKRKDCTAPNDRLAASLHHGLQIIDNLQHNSALRMSAFRFSMRPTDLKPVMHVNKVDVGVQTLQESETEVSTSLCRFCKNKASESEHQDVDSSKDLQLVTDDETLPMDNATKQLPKAVEKVLAGAIRREMALEYRCRKQDAEIVQLGRLVQQYKHERECNAIIVQTCEDKIARLESLMDDILPTEEFMDAEFISLTNEHKILKGKYENHPEILRVNIELKRALDELDGYKNFFDLGERDVLMEEIQDLRTQLQYYTNSSLPTHKLSQVHRFTPANHFVANPVSTIAELAEESSDKKLEKEGSHTGNDSKLISLIEELRLELEASRCLAEKQKLELDTEKKCAEELKEALQIAMQGHARILEQYADLQEKNIELLRRHRKISDGIEDVKRAAVRAGVKGPESRFINSLATEISALRVEREKERRYWTDENKGLRAQLRDTAEAVQAAGELLVRLKEAEEALALAQKRALVAEDETEKAYQEIDRLKENYDREIITLNKLVEEAHSPNDTRPPAPYGSDVEFDLGEEGEFSKGTDPSLWYSGYDRCNM</sequence>
<dbReference type="Proteomes" id="UP001140949">
    <property type="component" value="Unassembled WGS sequence"/>
</dbReference>
<dbReference type="InterPro" id="IPR027417">
    <property type="entry name" value="P-loop_NTPase"/>
</dbReference>
<proteinExistence type="inferred from homology"/>
<feature type="coiled-coil region" evidence="8">
    <location>
        <begin position="792"/>
        <end position="847"/>
    </location>
</feature>
<keyword evidence="1" id="KW-0493">Microtubule</keyword>
<dbReference type="Gene3D" id="3.40.850.10">
    <property type="entry name" value="Kinesin motor domain"/>
    <property type="match status" value="1"/>
</dbReference>
<protein>
    <submittedName>
        <fullName evidence="11">Kinesin-like protein KIN-12B</fullName>
    </submittedName>
</protein>
<dbReference type="GO" id="GO:0005874">
    <property type="term" value="C:microtubule"/>
    <property type="evidence" value="ECO:0007669"/>
    <property type="project" value="UniProtKB-KW"/>
</dbReference>
<accession>A0AAX6HNU9</accession>
<feature type="compositionally biased region" description="Polar residues" evidence="9">
    <location>
        <begin position="307"/>
        <end position="319"/>
    </location>
</feature>
<feature type="coiled-coil region" evidence="8">
    <location>
        <begin position="660"/>
        <end position="722"/>
    </location>
</feature>
<keyword evidence="5" id="KW-0505">Motor protein</keyword>
<evidence type="ECO:0000313" key="12">
    <source>
        <dbReference type="Proteomes" id="UP001140949"/>
    </source>
</evidence>
<name>A0AAX6HNU9_IRIPA</name>
<comment type="caution">
    <text evidence="11">The sequence shown here is derived from an EMBL/GenBank/DDBJ whole genome shotgun (WGS) entry which is preliminary data.</text>
</comment>
<evidence type="ECO:0000256" key="4">
    <source>
        <dbReference type="ARBA" id="ARBA00023054"/>
    </source>
</evidence>
<evidence type="ECO:0000256" key="1">
    <source>
        <dbReference type="ARBA" id="ARBA00022701"/>
    </source>
</evidence>
<feature type="coiled-coil region" evidence="8">
    <location>
        <begin position="35"/>
        <end position="62"/>
    </location>
</feature>
<dbReference type="GO" id="GO:0005524">
    <property type="term" value="F:ATP binding"/>
    <property type="evidence" value="ECO:0007669"/>
    <property type="project" value="UniProtKB-KW"/>
</dbReference>
<dbReference type="PANTHER" id="PTHR37739">
    <property type="entry name" value="KINESIN-LIKE PROTEIN KIN-12D"/>
    <property type="match status" value="1"/>
</dbReference>
<dbReference type="InterPro" id="IPR001752">
    <property type="entry name" value="Kinesin_motor_dom"/>
</dbReference>
<dbReference type="InterPro" id="IPR036961">
    <property type="entry name" value="Kinesin_motor_dom_sf"/>
</dbReference>
<organism evidence="11 12">
    <name type="scientific">Iris pallida</name>
    <name type="common">Sweet iris</name>
    <dbReference type="NCBI Taxonomy" id="29817"/>
    <lineage>
        <taxon>Eukaryota</taxon>
        <taxon>Viridiplantae</taxon>
        <taxon>Streptophyta</taxon>
        <taxon>Embryophyta</taxon>
        <taxon>Tracheophyta</taxon>
        <taxon>Spermatophyta</taxon>
        <taxon>Magnoliopsida</taxon>
        <taxon>Liliopsida</taxon>
        <taxon>Asparagales</taxon>
        <taxon>Iridaceae</taxon>
        <taxon>Iridoideae</taxon>
        <taxon>Irideae</taxon>
        <taxon>Iris</taxon>
    </lineage>
</organism>
<gene>
    <name evidence="11" type="ORF">M6B38_298325</name>
</gene>
<evidence type="ECO:0000259" key="10">
    <source>
        <dbReference type="PROSITE" id="PS50067"/>
    </source>
</evidence>
<dbReference type="PANTHER" id="PTHR37739:SF8">
    <property type="entry name" value="KINESIN-LIKE PROTEIN KIN-12D"/>
    <property type="match status" value="1"/>
</dbReference>
<evidence type="ECO:0000256" key="6">
    <source>
        <dbReference type="ARBA" id="ARBA00034488"/>
    </source>
</evidence>
<dbReference type="PROSITE" id="PS50067">
    <property type="entry name" value="KINESIN_MOTOR_2"/>
    <property type="match status" value="1"/>
</dbReference>
<evidence type="ECO:0000256" key="9">
    <source>
        <dbReference type="SAM" id="MobiDB-lite"/>
    </source>
</evidence>
<feature type="region of interest" description="Disordered" evidence="9">
    <location>
        <begin position="113"/>
        <end position="141"/>
    </location>
</feature>
<reference evidence="11" key="1">
    <citation type="journal article" date="2023" name="GigaByte">
        <title>Genome assembly of the bearded iris, Iris pallida Lam.</title>
        <authorList>
            <person name="Bruccoleri R.E."/>
            <person name="Oakeley E.J."/>
            <person name="Faust A.M.E."/>
            <person name="Altorfer M."/>
            <person name="Dessus-Babus S."/>
            <person name="Burckhardt D."/>
            <person name="Oertli M."/>
            <person name="Naumann U."/>
            <person name="Petersen F."/>
            <person name="Wong J."/>
        </authorList>
    </citation>
    <scope>NUCLEOTIDE SEQUENCE</scope>
    <source>
        <strain evidence="11">GSM-AAB239-AS_SAM_17_03QT</strain>
    </source>
</reference>
<dbReference type="SUPFAM" id="SSF52540">
    <property type="entry name" value="P-loop containing nucleoside triphosphate hydrolases"/>
    <property type="match status" value="1"/>
</dbReference>
<dbReference type="GO" id="GO:0007018">
    <property type="term" value="P:microtubule-based movement"/>
    <property type="evidence" value="ECO:0007669"/>
    <property type="project" value="InterPro"/>
</dbReference>
<feature type="domain" description="Kinesin motor" evidence="10">
    <location>
        <begin position="1"/>
        <end position="28"/>
    </location>
</feature>
<dbReference type="GO" id="GO:0008017">
    <property type="term" value="F:microtubule binding"/>
    <property type="evidence" value="ECO:0007669"/>
    <property type="project" value="InterPro"/>
</dbReference>
<comment type="similarity">
    <text evidence="6">Belongs to the TRAFAC class myosin-kinesin ATPase superfamily. Kinesin family. KIN-12 subfamily.</text>
</comment>
<feature type="region of interest" description="Disordered" evidence="9">
    <location>
        <begin position="298"/>
        <end position="319"/>
    </location>
</feature>
<keyword evidence="2" id="KW-0547">Nucleotide-binding</keyword>
<keyword evidence="4 8" id="KW-0175">Coiled coil</keyword>
<reference evidence="11" key="2">
    <citation type="submission" date="2023-04" db="EMBL/GenBank/DDBJ databases">
        <authorList>
            <person name="Bruccoleri R.E."/>
            <person name="Oakeley E.J."/>
            <person name="Faust A.-M."/>
            <person name="Dessus-Babus S."/>
            <person name="Altorfer M."/>
            <person name="Burckhardt D."/>
            <person name="Oertli M."/>
            <person name="Naumann U."/>
            <person name="Petersen F."/>
            <person name="Wong J."/>
        </authorList>
    </citation>
    <scope>NUCLEOTIDE SEQUENCE</scope>
    <source>
        <strain evidence="11">GSM-AAB239-AS_SAM_17_03QT</strain>
        <tissue evidence="11">Leaf</tissue>
    </source>
</reference>
<evidence type="ECO:0000256" key="7">
    <source>
        <dbReference type="PROSITE-ProRule" id="PRU00283"/>
    </source>
</evidence>
<dbReference type="GO" id="GO:0003777">
    <property type="term" value="F:microtubule motor activity"/>
    <property type="evidence" value="ECO:0007669"/>
    <property type="project" value="InterPro"/>
</dbReference>
<evidence type="ECO:0000313" key="11">
    <source>
        <dbReference type="EMBL" id="KAJ6842736.1"/>
    </source>
</evidence>
<keyword evidence="3" id="KW-0067">ATP-binding</keyword>
<dbReference type="InterPro" id="IPR044986">
    <property type="entry name" value="KIF15/KIN-12"/>
</dbReference>
<evidence type="ECO:0000256" key="3">
    <source>
        <dbReference type="ARBA" id="ARBA00022840"/>
    </source>
</evidence>
<evidence type="ECO:0000256" key="2">
    <source>
        <dbReference type="ARBA" id="ARBA00022741"/>
    </source>
</evidence>
<evidence type="ECO:0000256" key="5">
    <source>
        <dbReference type="ARBA" id="ARBA00023175"/>
    </source>
</evidence>
<dbReference type="AlphaFoldDB" id="A0AAX6HNU9"/>
<dbReference type="EMBL" id="JANAVB010007399">
    <property type="protein sequence ID" value="KAJ6842736.1"/>
    <property type="molecule type" value="Genomic_DNA"/>
</dbReference>
<evidence type="ECO:0000256" key="8">
    <source>
        <dbReference type="SAM" id="Coils"/>
    </source>
</evidence>